<keyword evidence="2" id="KW-0489">Methyltransferase</keyword>
<dbReference type="Pfam" id="PF08241">
    <property type="entry name" value="Methyltransf_11"/>
    <property type="match status" value="1"/>
</dbReference>
<keyword evidence="2" id="KW-0808">Transferase</keyword>
<dbReference type="CDD" id="cd02440">
    <property type="entry name" value="AdoMet_MTases"/>
    <property type="match status" value="1"/>
</dbReference>
<gene>
    <name evidence="2" type="ORF">FHP25_33655</name>
</gene>
<dbReference type="Gene3D" id="3.40.50.150">
    <property type="entry name" value="Vaccinia Virus protein VP39"/>
    <property type="match status" value="1"/>
</dbReference>
<keyword evidence="3" id="KW-1185">Reference proteome</keyword>
<sequence length="278" mass="30149">MDEASTGTDEPAAPLLTEDTRALADDYERISAERQFRSGQRLVAELAIGAGERVLDLGCGTGLLAQHIAGLVGARGHVLGLDPLPLRIELAQAKTQANLVFRVGNAYDLDDLPDGGFDVACLNAVFHWLPEKAGPLRQLARVLRPGGRLGIGTSLKDRVSPLHEVAAQVLSRPPFREHPRARAQITYRVSEQEMHDLLEAAGFTPTRIAVQPVVQTYDTAEAAIRFAEASSFGNFLGHLPEALRPSARAAIEHDLEAIASRDGIRREGRRLVAIAVRR</sequence>
<organism evidence="2 3">
    <name type="scientific">Vineibacter terrae</name>
    <dbReference type="NCBI Taxonomy" id="2586908"/>
    <lineage>
        <taxon>Bacteria</taxon>
        <taxon>Pseudomonadati</taxon>
        <taxon>Pseudomonadota</taxon>
        <taxon>Alphaproteobacteria</taxon>
        <taxon>Hyphomicrobiales</taxon>
        <taxon>Vineibacter</taxon>
    </lineage>
</organism>
<proteinExistence type="predicted"/>
<evidence type="ECO:0000313" key="2">
    <source>
        <dbReference type="EMBL" id="TXL70600.1"/>
    </source>
</evidence>
<dbReference type="InterPro" id="IPR029063">
    <property type="entry name" value="SAM-dependent_MTases_sf"/>
</dbReference>
<feature type="domain" description="Methyltransferase type 11" evidence="1">
    <location>
        <begin position="55"/>
        <end position="149"/>
    </location>
</feature>
<comment type="caution">
    <text evidence="2">The sequence shown here is derived from an EMBL/GenBank/DDBJ whole genome shotgun (WGS) entry which is preliminary data.</text>
</comment>
<dbReference type="InterPro" id="IPR013216">
    <property type="entry name" value="Methyltransf_11"/>
</dbReference>
<reference evidence="2 3" key="1">
    <citation type="submission" date="2019-06" db="EMBL/GenBank/DDBJ databases">
        <title>New taxonomy in bacterial strain CC-CFT640, isolated from vineyard.</title>
        <authorList>
            <person name="Lin S.-Y."/>
            <person name="Tsai C.-F."/>
            <person name="Young C.-C."/>
        </authorList>
    </citation>
    <scope>NUCLEOTIDE SEQUENCE [LARGE SCALE GENOMIC DNA]</scope>
    <source>
        <strain evidence="2 3">CC-CFT640</strain>
    </source>
</reference>
<name>A0A5C8PA93_9HYPH</name>
<accession>A0A5C8PA93</accession>
<dbReference type="RefSeq" id="WP_147851394.1">
    <property type="nucleotide sequence ID" value="NZ_VDUZ01000056.1"/>
</dbReference>
<dbReference type="GO" id="GO:0008168">
    <property type="term" value="F:methyltransferase activity"/>
    <property type="evidence" value="ECO:0007669"/>
    <property type="project" value="UniProtKB-KW"/>
</dbReference>
<dbReference type="PANTHER" id="PTHR43861">
    <property type="entry name" value="TRANS-ACONITATE 2-METHYLTRANSFERASE-RELATED"/>
    <property type="match status" value="1"/>
</dbReference>
<dbReference type="Proteomes" id="UP000321638">
    <property type="component" value="Unassembled WGS sequence"/>
</dbReference>
<evidence type="ECO:0000259" key="1">
    <source>
        <dbReference type="Pfam" id="PF08241"/>
    </source>
</evidence>
<dbReference type="EMBL" id="VDUZ01000056">
    <property type="protein sequence ID" value="TXL70600.1"/>
    <property type="molecule type" value="Genomic_DNA"/>
</dbReference>
<dbReference type="OrthoDB" id="9802097at2"/>
<dbReference type="GO" id="GO:0032259">
    <property type="term" value="P:methylation"/>
    <property type="evidence" value="ECO:0007669"/>
    <property type="project" value="UniProtKB-KW"/>
</dbReference>
<dbReference type="SUPFAM" id="SSF53335">
    <property type="entry name" value="S-adenosyl-L-methionine-dependent methyltransferases"/>
    <property type="match status" value="1"/>
</dbReference>
<protein>
    <submittedName>
        <fullName evidence="2">Methyltransferase domain-containing protein</fullName>
    </submittedName>
</protein>
<evidence type="ECO:0000313" key="3">
    <source>
        <dbReference type="Proteomes" id="UP000321638"/>
    </source>
</evidence>
<dbReference type="PANTHER" id="PTHR43861:SF1">
    <property type="entry name" value="TRANS-ACONITATE 2-METHYLTRANSFERASE"/>
    <property type="match status" value="1"/>
</dbReference>
<dbReference type="AlphaFoldDB" id="A0A5C8PA93"/>